<gene>
    <name evidence="1" type="ORF">CEUSTIGMA_g5781.t1</name>
</gene>
<comment type="caution">
    <text evidence="1">The sequence shown here is derived from an EMBL/GenBank/DDBJ whole genome shotgun (WGS) entry which is preliminary data.</text>
</comment>
<dbReference type="Proteomes" id="UP000232323">
    <property type="component" value="Unassembled WGS sequence"/>
</dbReference>
<dbReference type="Gene3D" id="3.30.1330.40">
    <property type="entry name" value="RutC-like"/>
    <property type="match status" value="1"/>
</dbReference>
<sequence>MSADILRDDPFCVPSSSSPIFNMRVEYGGLIFLSGMADERGERARYPGDYKAQTTLVLSYIDEQLQKTGASKAHILKVVVYLRNMEEGIGPFSEAWDAWKDPASLPVRTCVEAKMVHLDALVEIDVTAAAPNKPPPLK</sequence>
<reference evidence="1 2" key="1">
    <citation type="submission" date="2017-08" db="EMBL/GenBank/DDBJ databases">
        <title>Acidophilic green algal genome provides insights into adaptation to an acidic environment.</title>
        <authorList>
            <person name="Hirooka S."/>
            <person name="Hirose Y."/>
            <person name="Kanesaki Y."/>
            <person name="Higuchi S."/>
            <person name="Fujiwara T."/>
            <person name="Onuma R."/>
            <person name="Era A."/>
            <person name="Ohbayashi R."/>
            <person name="Uzuka A."/>
            <person name="Nozaki H."/>
            <person name="Yoshikawa H."/>
            <person name="Miyagishima S.Y."/>
        </authorList>
    </citation>
    <scope>NUCLEOTIDE SEQUENCE [LARGE SCALE GENOMIC DNA]</scope>
    <source>
        <strain evidence="1 2">NIES-2499</strain>
    </source>
</reference>
<dbReference type="InterPro" id="IPR035959">
    <property type="entry name" value="RutC-like_sf"/>
</dbReference>
<proteinExistence type="predicted"/>
<dbReference type="PANTHER" id="PTHR47328:SF1">
    <property type="entry name" value="RUTC FAMILY PROTEIN YOAB"/>
    <property type="match status" value="1"/>
</dbReference>
<dbReference type="Pfam" id="PF01042">
    <property type="entry name" value="Ribonuc_L-PSP"/>
    <property type="match status" value="1"/>
</dbReference>
<dbReference type="AlphaFoldDB" id="A0A250X5Z5"/>
<dbReference type="OrthoDB" id="309640at2759"/>
<dbReference type="STRING" id="1157962.A0A250X5Z5"/>
<accession>A0A250X5Z5</accession>
<dbReference type="PANTHER" id="PTHR47328">
    <property type="match status" value="1"/>
</dbReference>
<dbReference type="EMBL" id="BEGY01000031">
    <property type="protein sequence ID" value="GAX78339.1"/>
    <property type="molecule type" value="Genomic_DNA"/>
</dbReference>
<name>A0A250X5Z5_9CHLO</name>
<organism evidence="1 2">
    <name type="scientific">Chlamydomonas eustigma</name>
    <dbReference type="NCBI Taxonomy" id="1157962"/>
    <lineage>
        <taxon>Eukaryota</taxon>
        <taxon>Viridiplantae</taxon>
        <taxon>Chlorophyta</taxon>
        <taxon>core chlorophytes</taxon>
        <taxon>Chlorophyceae</taxon>
        <taxon>CS clade</taxon>
        <taxon>Chlamydomonadales</taxon>
        <taxon>Chlamydomonadaceae</taxon>
        <taxon>Chlamydomonas</taxon>
    </lineage>
</organism>
<dbReference type="SUPFAM" id="SSF55298">
    <property type="entry name" value="YjgF-like"/>
    <property type="match status" value="1"/>
</dbReference>
<evidence type="ECO:0000313" key="2">
    <source>
        <dbReference type="Proteomes" id="UP000232323"/>
    </source>
</evidence>
<dbReference type="InterPro" id="IPR035709">
    <property type="entry name" value="YoaB-like"/>
</dbReference>
<dbReference type="InterPro" id="IPR006175">
    <property type="entry name" value="YjgF/YER057c/UK114"/>
</dbReference>
<evidence type="ECO:0000313" key="1">
    <source>
        <dbReference type="EMBL" id="GAX78339.1"/>
    </source>
</evidence>
<protein>
    <submittedName>
        <fullName evidence="1">Uncharacterized protein</fullName>
    </submittedName>
</protein>
<keyword evidence="2" id="KW-1185">Reference proteome</keyword>